<dbReference type="AlphaFoldDB" id="A0A1R3V7N2"/>
<organism evidence="1 2">
    <name type="scientific">Mesorhizobium prunaredense</name>
    <dbReference type="NCBI Taxonomy" id="1631249"/>
    <lineage>
        <taxon>Bacteria</taxon>
        <taxon>Pseudomonadati</taxon>
        <taxon>Pseudomonadota</taxon>
        <taxon>Alphaproteobacteria</taxon>
        <taxon>Hyphomicrobiales</taxon>
        <taxon>Phyllobacteriaceae</taxon>
        <taxon>Mesorhizobium</taxon>
    </lineage>
</organism>
<dbReference type="EMBL" id="FTPD01000017">
    <property type="protein sequence ID" value="SIT55915.1"/>
    <property type="molecule type" value="Genomic_DNA"/>
</dbReference>
<gene>
    <name evidence="1" type="ORF">BQ8794_240122</name>
</gene>
<keyword evidence="2" id="KW-1185">Reference proteome</keyword>
<name>A0A1R3V7N2_9HYPH</name>
<sequence>MMLRKGSDCESAVVQRWNQAGQRHNRLLAWIALRALAPVVQEHNRARAETGKN</sequence>
<evidence type="ECO:0000313" key="2">
    <source>
        <dbReference type="Proteomes" id="UP000188388"/>
    </source>
</evidence>
<protein>
    <submittedName>
        <fullName evidence="1">Uncharacterized protein</fullName>
    </submittedName>
</protein>
<accession>A0A1R3V7N2</accession>
<reference evidence="2" key="1">
    <citation type="submission" date="2017-01" db="EMBL/GenBank/DDBJ databases">
        <authorList>
            <person name="Brunel B."/>
        </authorList>
    </citation>
    <scope>NUCLEOTIDE SEQUENCE [LARGE SCALE GENOMIC DNA]</scope>
</reference>
<proteinExistence type="predicted"/>
<evidence type="ECO:0000313" key="1">
    <source>
        <dbReference type="EMBL" id="SIT55915.1"/>
    </source>
</evidence>
<dbReference type="Proteomes" id="UP000188388">
    <property type="component" value="Unassembled WGS sequence"/>
</dbReference>